<keyword evidence="2" id="KW-1185">Reference proteome</keyword>
<sequence>MELIDELADAYLQRSYELQNVLNINTGEIFLDGDEGITGEPGLNWDDEEADDLYIIPQISSSEGFDVMHQFTLEQDRDVSNKLLNVLNQNKSFRRFKDKVIQLNLEEQWYKYEKKAAEKAVLGWLGEIGQSYQDLNKKYLSHNDPF</sequence>
<proteinExistence type="predicted"/>
<reference evidence="1 2" key="1">
    <citation type="submission" date="2021-01" db="EMBL/GenBank/DDBJ databases">
        <title>Genomic Encyclopedia of Type Strains, Phase IV (KMG-IV): sequencing the most valuable type-strain genomes for metagenomic binning, comparative biology and taxonomic classification.</title>
        <authorList>
            <person name="Goeker M."/>
        </authorList>
    </citation>
    <scope>NUCLEOTIDE SEQUENCE [LARGE SCALE GENOMIC DNA]</scope>
    <source>
        <strain evidence="1 2">DSM 24834</strain>
    </source>
</reference>
<gene>
    <name evidence="1" type="ORF">JOC86_004243</name>
</gene>
<dbReference type="RefSeq" id="WP_205174842.1">
    <property type="nucleotide sequence ID" value="NZ_JAFBDZ010000005.1"/>
</dbReference>
<dbReference type="InterPro" id="IPR005361">
    <property type="entry name" value="UPF0158"/>
</dbReference>
<dbReference type="EMBL" id="JAFBDZ010000005">
    <property type="protein sequence ID" value="MBM7587669.1"/>
    <property type="molecule type" value="Genomic_DNA"/>
</dbReference>
<evidence type="ECO:0000313" key="1">
    <source>
        <dbReference type="EMBL" id="MBM7587669.1"/>
    </source>
</evidence>
<dbReference type="Proteomes" id="UP001646157">
    <property type="component" value="Unassembled WGS sequence"/>
</dbReference>
<protein>
    <submittedName>
        <fullName evidence="1">Uncharacterized protein</fullName>
    </submittedName>
</protein>
<dbReference type="Pfam" id="PF03682">
    <property type="entry name" value="UPF0158"/>
    <property type="match status" value="1"/>
</dbReference>
<comment type="caution">
    <text evidence="1">The sequence shown here is derived from an EMBL/GenBank/DDBJ whole genome shotgun (WGS) entry which is preliminary data.</text>
</comment>
<evidence type="ECO:0000313" key="2">
    <source>
        <dbReference type="Proteomes" id="UP001646157"/>
    </source>
</evidence>
<name>A0ABS2NIL1_9BACI</name>
<accession>A0ABS2NIL1</accession>
<organism evidence="1 2">
    <name type="scientific">Rossellomorea pakistanensis</name>
    <dbReference type="NCBI Taxonomy" id="992288"/>
    <lineage>
        <taxon>Bacteria</taxon>
        <taxon>Bacillati</taxon>
        <taxon>Bacillota</taxon>
        <taxon>Bacilli</taxon>
        <taxon>Bacillales</taxon>
        <taxon>Bacillaceae</taxon>
        <taxon>Rossellomorea</taxon>
    </lineage>
</organism>